<dbReference type="Proteomes" id="UP000697107">
    <property type="component" value="Unassembled WGS sequence"/>
</dbReference>
<protein>
    <submittedName>
        <fullName evidence="1">Uncharacterized protein</fullName>
    </submittedName>
</protein>
<evidence type="ECO:0000313" key="2">
    <source>
        <dbReference type="Proteomes" id="UP000697107"/>
    </source>
</evidence>
<comment type="caution">
    <text evidence="1">The sequence shown here is derived from an EMBL/GenBank/DDBJ whole genome shotgun (WGS) entry which is preliminary data.</text>
</comment>
<feature type="non-terminal residue" evidence="1">
    <location>
        <position position="1"/>
    </location>
</feature>
<name>A0A8T1F597_9STRA</name>
<proteinExistence type="predicted"/>
<gene>
    <name evidence="1" type="ORF">PC118_g21240</name>
</gene>
<reference evidence="1" key="1">
    <citation type="submission" date="2018-10" db="EMBL/GenBank/DDBJ databases">
        <title>Effector identification in a new, highly contiguous assembly of the strawberry crown rot pathogen Phytophthora cactorum.</title>
        <authorList>
            <person name="Armitage A.D."/>
            <person name="Nellist C.F."/>
            <person name="Bates H."/>
            <person name="Vickerstaff R.J."/>
            <person name="Harrison R.J."/>
        </authorList>
    </citation>
    <scope>NUCLEOTIDE SEQUENCE</scope>
    <source>
        <strain evidence="1">P415</strain>
    </source>
</reference>
<accession>A0A8T1F597</accession>
<sequence length="11" mass="1192">MADSSDLPPYP</sequence>
<organism evidence="1 2">
    <name type="scientific">Phytophthora cactorum</name>
    <dbReference type="NCBI Taxonomy" id="29920"/>
    <lineage>
        <taxon>Eukaryota</taxon>
        <taxon>Sar</taxon>
        <taxon>Stramenopiles</taxon>
        <taxon>Oomycota</taxon>
        <taxon>Peronosporomycetes</taxon>
        <taxon>Peronosporales</taxon>
        <taxon>Peronosporaceae</taxon>
        <taxon>Phytophthora</taxon>
    </lineage>
</organism>
<evidence type="ECO:0000313" key="1">
    <source>
        <dbReference type="EMBL" id="KAG2962784.1"/>
    </source>
</evidence>
<dbReference type="EMBL" id="RCML01001415">
    <property type="protein sequence ID" value="KAG2962784.1"/>
    <property type="molecule type" value="Genomic_DNA"/>
</dbReference>